<dbReference type="EMBL" id="UZAI01018157">
    <property type="protein sequence ID" value="VDP33911.1"/>
    <property type="molecule type" value="Genomic_DNA"/>
</dbReference>
<keyword evidence="3" id="KW-1185">Reference proteome</keyword>
<evidence type="ECO:0000313" key="2">
    <source>
        <dbReference type="EMBL" id="VDP33911.1"/>
    </source>
</evidence>
<proteinExistence type="predicted"/>
<dbReference type="Proteomes" id="UP000277204">
    <property type="component" value="Unassembled WGS sequence"/>
</dbReference>
<sequence>MQPLTTRAAINIGTWNVRKIWEIRRTIQLATEMRRYNLAVLRMSETNRTQTRQKILHSKEVLLFSGHEEILLHKPSTLKPPDIEAAHTDYPIDVTPPTIEEIRMVTRQTTSGKAAGPDNTSAEPLNQNSQCSSSLYSSRPQHTQWKNEDPQIQQGEHQPPLDGEALETTASSSMNNEDLT</sequence>
<feature type="compositionally biased region" description="Polar residues" evidence="1">
    <location>
        <begin position="108"/>
        <end position="124"/>
    </location>
</feature>
<protein>
    <submittedName>
        <fullName evidence="2">Uncharacterized protein</fullName>
    </submittedName>
</protein>
<feature type="compositionally biased region" description="Low complexity" evidence="1">
    <location>
        <begin position="125"/>
        <end position="138"/>
    </location>
</feature>
<feature type="compositionally biased region" description="Polar residues" evidence="1">
    <location>
        <begin position="139"/>
        <end position="156"/>
    </location>
</feature>
<reference evidence="2 3" key="1">
    <citation type="submission" date="2018-11" db="EMBL/GenBank/DDBJ databases">
        <authorList>
            <consortium name="Pathogen Informatics"/>
        </authorList>
    </citation>
    <scope>NUCLEOTIDE SEQUENCE [LARGE SCALE GENOMIC DNA]</scope>
    <source>
        <strain evidence="2 3">Zambia</strain>
    </source>
</reference>
<organism evidence="2 3">
    <name type="scientific">Schistosoma margrebowiei</name>
    <dbReference type="NCBI Taxonomy" id="48269"/>
    <lineage>
        <taxon>Eukaryota</taxon>
        <taxon>Metazoa</taxon>
        <taxon>Spiralia</taxon>
        <taxon>Lophotrochozoa</taxon>
        <taxon>Platyhelminthes</taxon>
        <taxon>Trematoda</taxon>
        <taxon>Digenea</taxon>
        <taxon>Strigeidida</taxon>
        <taxon>Schistosomatoidea</taxon>
        <taxon>Schistosomatidae</taxon>
        <taxon>Schistosoma</taxon>
    </lineage>
</organism>
<evidence type="ECO:0000256" key="1">
    <source>
        <dbReference type="SAM" id="MobiDB-lite"/>
    </source>
</evidence>
<gene>
    <name evidence="2" type="ORF">SMRZ_LOCUS20037</name>
</gene>
<feature type="region of interest" description="Disordered" evidence="1">
    <location>
        <begin position="108"/>
        <end position="180"/>
    </location>
</feature>
<dbReference type="AlphaFoldDB" id="A0A183MVG2"/>
<accession>A0A183MVG2</accession>
<name>A0A183MVG2_9TREM</name>
<evidence type="ECO:0000313" key="3">
    <source>
        <dbReference type="Proteomes" id="UP000277204"/>
    </source>
</evidence>
<feature type="compositionally biased region" description="Polar residues" evidence="1">
    <location>
        <begin position="168"/>
        <end position="180"/>
    </location>
</feature>